<dbReference type="InterPro" id="IPR005176">
    <property type="entry name" value="PONY_dom"/>
</dbReference>
<proteinExistence type="predicted"/>
<dbReference type="GO" id="GO:0005886">
    <property type="term" value="C:plasma membrane"/>
    <property type="evidence" value="ECO:0007669"/>
    <property type="project" value="UniProtKB-SubCell"/>
</dbReference>
<evidence type="ECO:0000259" key="12">
    <source>
        <dbReference type="PROSITE" id="PS51229"/>
    </source>
</evidence>
<dbReference type="GO" id="GO:0045116">
    <property type="term" value="P:protein neddylation"/>
    <property type="evidence" value="ECO:0007669"/>
    <property type="project" value="TreeGrafter"/>
</dbReference>
<keyword evidence="6" id="KW-0519">Myristate</keyword>
<dbReference type="FunFam" id="1.10.238.10:FF:000126">
    <property type="entry name" value="DCN1-like protein"/>
    <property type="match status" value="1"/>
</dbReference>
<dbReference type="GO" id="GO:2000436">
    <property type="term" value="P:positive regulation of protein neddylation"/>
    <property type="evidence" value="ECO:0007669"/>
    <property type="project" value="UniProtKB-ARBA"/>
</dbReference>
<keyword evidence="14" id="KW-1185">Reference proteome</keyword>
<feature type="region of interest" description="Disordered" evidence="11">
    <location>
        <begin position="1"/>
        <end position="43"/>
    </location>
</feature>
<evidence type="ECO:0000313" key="14">
    <source>
        <dbReference type="Proteomes" id="UP000027135"/>
    </source>
</evidence>
<dbReference type="GO" id="GO:0000151">
    <property type="term" value="C:ubiquitin ligase complex"/>
    <property type="evidence" value="ECO:0007669"/>
    <property type="project" value="TreeGrafter"/>
</dbReference>
<evidence type="ECO:0000256" key="4">
    <source>
        <dbReference type="ARBA" id="ARBA00022475"/>
    </source>
</evidence>
<dbReference type="GO" id="GO:0031624">
    <property type="term" value="F:ubiquitin conjugating enzyme binding"/>
    <property type="evidence" value="ECO:0007669"/>
    <property type="project" value="TreeGrafter"/>
</dbReference>
<evidence type="ECO:0000313" key="13">
    <source>
        <dbReference type="EMBL" id="KDR12988.1"/>
    </source>
</evidence>
<evidence type="ECO:0000256" key="1">
    <source>
        <dbReference type="ARBA" id="ARBA00004123"/>
    </source>
</evidence>
<dbReference type="GO" id="GO:0032182">
    <property type="term" value="F:ubiquitin-like protein binding"/>
    <property type="evidence" value="ECO:0007669"/>
    <property type="project" value="TreeGrafter"/>
</dbReference>
<evidence type="ECO:0000256" key="5">
    <source>
        <dbReference type="ARBA" id="ARBA00022490"/>
    </source>
</evidence>
<dbReference type="Gene3D" id="1.10.238.10">
    <property type="entry name" value="EF-hand"/>
    <property type="match status" value="1"/>
</dbReference>
<evidence type="ECO:0000256" key="3">
    <source>
        <dbReference type="ARBA" id="ARBA00004556"/>
    </source>
</evidence>
<dbReference type="Proteomes" id="UP000027135">
    <property type="component" value="Unassembled WGS sequence"/>
</dbReference>
<dbReference type="InterPro" id="IPR042460">
    <property type="entry name" value="DCN1-like_PONY"/>
</dbReference>
<evidence type="ECO:0000256" key="9">
    <source>
        <dbReference type="ARBA" id="ARBA00023288"/>
    </source>
</evidence>
<dbReference type="FunFam" id="1.10.238.200:FF:000003">
    <property type="entry name" value="DCN1-like protein 3"/>
    <property type="match status" value="1"/>
</dbReference>
<gene>
    <name evidence="13" type="ORF">L798_13194</name>
</gene>
<comment type="subcellular location">
    <subcellularLocation>
        <location evidence="2">Cell membrane</location>
    </subcellularLocation>
    <subcellularLocation>
        <location evidence="3">Cytoplasm</location>
        <location evidence="3">Perinuclear region</location>
    </subcellularLocation>
    <subcellularLocation>
        <location evidence="1">Nucleus</location>
    </subcellularLocation>
</comment>
<comment type="function">
    <text evidence="10">Neddylation of cullins play an essential role in the regulation of SCF-type complexes activity.</text>
</comment>
<protein>
    <recommendedName>
        <fullName evidence="10">Defective in cullin neddylation protein</fullName>
    </recommendedName>
</protein>
<dbReference type="OMA" id="DQMNQNI"/>
<dbReference type="STRING" id="136037.A0A067QSX7"/>
<organism evidence="13 14">
    <name type="scientific">Zootermopsis nevadensis</name>
    <name type="common">Dampwood termite</name>
    <dbReference type="NCBI Taxonomy" id="136037"/>
    <lineage>
        <taxon>Eukaryota</taxon>
        <taxon>Metazoa</taxon>
        <taxon>Ecdysozoa</taxon>
        <taxon>Arthropoda</taxon>
        <taxon>Hexapoda</taxon>
        <taxon>Insecta</taxon>
        <taxon>Pterygota</taxon>
        <taxon>Neoptera</taxon>
        <taxon>Polyneoptera</taxon>
        <taxon>Dictyoptera</taxon>
        <taxon>Blattodea</taxon>
        <taxon>Blattoidea</taxon>
        <taxon>Termitoidae</taxon>
        <taxon>Termopsidae</taxon>
        <taxon>Zootermopsis</taxon>
    </lineage>
</organism>
<keyword evidence="7" id="KW-0472">Membrane</keyword>
<accession>A0A067QSX7</accession>
<sequence length="254" mass="29039">MVVGSDNCGSLHRDKTPRTFYSRIPPLGRSTSSGGDGKGREPSEAKLNAMFEQYRDCNEDAMLADGIESLCADLSVSPDEFKVLVLAWRLSAEQMCRFSRAEFVSGCRAMRVDSVKGIQARLPELVVEVTRDPELFKDLYRFTFRFGLDAESGQRILPSDMAICLWRLVFSVREPPILSRWLFFLETHPQVRGIPRDTWNMFLNFSEAVGDDLSSYDDTEAWPSLFDDFVEFENDQMNQNISKDKDEIIKQDCN</sequence>
<dbReference type="GO" id="GO:0005634">
    <property type="term" value="C:nucleus"/>
    <property type="evidence" value="ECO:0007669"/>
    <property type="project" value="UniProtKB-SubCell"/>
</dbReference>
<dbReference type="PANTHER" id="PTHR12281:SF31">
    <property type="entry name" value="DCN1-LIKE PROTEIN 3"/>
    <property type="match status" value="1"/>
</dbReference>
<evidence type="ECO:0000256" key="11">
    <source>
        <dbReference type="SAM" id="MobiDB-lite"/>
    </source>
</evidence>
<keyword evidence="4" id="KW-1003">Cell membrane</keyword>
<reference evidence="13 14" key="1">
    <citation type="journal article" date="2014" name="Nat. Commun.">
        <title>Molecular traces of alternative social organization in a termite genome.</title>
        <authorList>
            <person name="Terrapon N."/>
            <person name="Li C."/>
            <person name="Robertson H.M."/>
            <person name="Ji L."/>
            <person name="Meng X."/>
            <person name="Booth W."/>
            <person name="Chen Z."/>
            <person name="Childers C.P."/>
            <person name="Glastad K.M."/>
            <person name="Gokhale K."/>
            <person name="Gowin J."/>
            <person name="Gronenberg W."/>
            <person name="Hermansen R.A."/>
            <person name="Hu H."/>
            <person name="Hunt B.G."/>
            <person name="Huylmans A.K."/>
            <person name="Khalil S.M."/>
            <person name="Mitchell R.D."/>
            <person name="Munoz-Torres M.C."/>
            <person name="Mustard J.A."/>
            <person name="Pan H."/>
            <person name="Reese J.T."/>
            <person name="Scharf M.E."/>
            <person name="Sun F."/>
            <person name="Vogel H."/>
            <person name="Xiao J."/>
            <person name="Yang W."/>
            <person name="Yang Z."/>
            <person name="Yang Z."/>
            <person name="Zhou J."/>
            <person name="Zhu J."/>
            <person name="Brent C.S."/>
            <person name="Elsik C.G."/>
            <person name="Goodisman M.A."/>
            <person name="Liberles D.A."/>
            <person name="Roe R.M."/>
            <person name="Vargo E.L."/>
            <person name="Vilcinskas A."/>
            <person name="Wang J."/>
            <person name="Bornberg-Bauer E."/>
            <person name="Korb J."/>
            <person name="Zhang G."/>
            <person name="Liebig J."/>
        </authorList>
    </citation>
    <scope>NUCLEOTIDE SEQUENCE [LARGE SCALE GENOMIC DNA]</scope>
    <source>
        <tissue evidence="13">Whole organism</tissue>
    </source>
</reference>
<dbReference type="GO" id="GO:0048471">
    <property type="term" value="C:perinuclear region of cytoplasm"/>
    <property type="evidence" value="ECO:0007669"/>
    <property type="project" value="UniProtKB-SubCell"/>
</dbReference>
<dbReference type="PROSITE" id="PS51229">
    <property type="entry name" value="DCUN1"/>
    <property type="match status" value="1"/>
</dbReference>
<dbReference type="InterPro" id="IPR014764">
    <property type="entry name" value="DCN-prot"/>
</dbReference>
<keyword evidence="5" id="KW-0963">Cytoplasm</keyword>
<dbReference type="InParanoid" id="A0A067QSX7"/>
<dbReference type="eggNOG" id="KOG3077">
    <property type="taxonomic scope" value="Eukaryota"/>
</dbReference>
<dbReference type="PANTHER" id="PTHR12281">
    <property type="entry name" value="RP42 RELATED"/>
    <property type="match status" value="1"/>
</dbReference>
<dbReference type="Pfam" id="PF03556">
    <property type="entry name" value="Cullin_binding"/>
    <property type="match status" value="1"/>
</dbReference>
<evidence type="ECO:0000256" key="7">
    <source>
        <dbReference type="ARBA" id="ARBA00023136"/>
    </source>
</evidence>
<evidence type="ECO:0000256" key="10">
    <source>
        <dbReference type="RuleBase" id="RU410713"/>
    </source>
</evidence>
<name>A0A067QSX7_ZOONE</name>
<dbReference type="Gene3D" id="1.10.238.200">
    <property type="entry name" value="Cullin, PONY binding domain"/>
    <property type="match status" value="1"/>
</dbReference>
<evidence type="ECO:0000256" key="8">
    <source>
        <dbReference type="ARBA" id="ARBA00023242"/>
    </source>
</evidence>
<dbReference type="FunCoup" id="A0A067QSX7">
    <property type="interactions" value="488"/>
</dbReference>
<dbReference type="EMBL" id="KK852980">
    <property type="protein sequence ID" value="KDR12988.1"/>
    <property type="molecule type" value="Genomic_DNA"/>
</dbReference>
<keyword evidence="9" id="KW-0449">Lipoprotein</keyword>
<evidence type="ECO:0000256" key="2">
    <source>
        <dbReference type="ARBA" id="ARBA00004236"/>
    </source>
</evidence>
<keyword evidence="8" id="KW-0539">Nucleus</keyword>
<dbReference type="AlphaFoldDB" id="A0A067QSX7"/>
<dbReference type="GO" id="GO:0097602">
    <property type="term" value="F:cullin family protein binding"/>
    <property type="evidence" value="ECO:0007669"/>
    <property type="project" value="TreeGrafter"/>
</dbReference>
<evidence type="ECO:0000256" key="6">
    <source>
        <dbReference type="ARBA" id="ARBA00022707"/>
    </source>
</evidence>
<feature type="domain" description="DCUN1" evidence="12">
    <location>
        <begin position="42"/>
        <end position="234"/>
    </location>
</feature>